<dbReference type="SUPFAM" id="SSF52833">
    <property type="entry name" value="Thioredoxin-like"/>
    <property type="match status" value="1"/>
</dbReference>
<dbReference type="Proteomes" id="UP000803884">
    <property type="component" value="Unassembled WGS sequence"/>
</dbReference>
<dbReference type="PROSITE" id="PS50405">
    <property type="entry name" value="GST_CTER"/>
    <property type="match status" value="1"/>
</dbReference>
<sequence>MSTNSLKPLVLHAHHTGPNPYKVAIALEKLDLAYTVKLWDFSASSSGVKGAEFTAINPNGRVPALEDPNTGVTSWESLACINYLLRVYDQGGKLGPSKAAGEQGRADFDAWTSFLVSTMGPMMGQCNWFRHYHENKNDDAYKRYEAQALRCFEVLEGQFKKHGGQWVLAGEGPTAVDYHFEPWMRQHEFAGLSLEKYPSVKAWFARTQELPEVVRAYKTVKGGEQA</sequence>
<dbReference type="Pfam" id="PF00043">
    <property type="entry name" value="GST_C"/>
    <property type="match status" value="1"/>
</dbReference>
<dbReference type="EMBL" id="JAAQHG020000023">
    <property type="protein sequence ID" value="KAL1584821.1"/>
    <property type="molecule type" value="Genomic_DNA"/>
</dbReference>
<evidence type="ECO:0008006" key="6">
    <source>
        <dbReference type="Google" id="ProtNLM"/>
    </source>
</evidence>
<dbReference type="RefSeq" id="XP_069227927.1">
    <property type="nucleotide sequence ID" value="XM_069375268.1"/>
</dbReference>
<dbReference type="SFLD" id="SFLDS00019">
    <property type="entry name" value="Glutathione_Transferase_(cytos"/>
    <property type="match status" value="1"/>
</dbReference>
<protein>
    <recommendedName>
        <fullName evidence="6">Glutathione S-transferase</fullName>
    </recommendedName>
</protein>
<dbReference type="Pfam" id="PF13409">
    <property type="entry name" value="GST_N_2"/>
    <property type="match status" value="1"/>
</dbReference>
<evidence type="ECO:0000256" key="1">
    <source>
        <dbReference type="ARBA" id="ARBA00007409"/>
    </source>
</evidence>
<dbReference type="PANTHER" id="PTHR44051">
    <property type="entry name" value="GLUTATHIONE S-TRANSFERASE-RELATED"/>
    <property type="match status" value="1"/>
</dbReference>
<dbReference type="SUPFAM" id="SSF47616">
    <property type="entry name" value="GST C-terminal domain-like"/>
    <property type="match status" value="1"/>
</dbReference>
<dbReference type="AlphaFoldDB" id="A0AB34KL41"/>
<dbReference type="GeneID" id="96008106"/>
<dbReference type="InterPro" id="IPR004046">
    <property type="entry name" value="GST_C"/>
</dbReference>
<keyword evidence="5" id="KW-1185">Reference proteome</keyword>
<dbReference type="PROSITE" id="PS50404">
    <property type="entry name" value="GST_NTER"/>
    <property type="match status" value="1"/>
</dbReference>
<dbReference type="InterPro" id="IPR010987">
    <property type="entry name" value="Glutathione-S-Trfase_C-like"/>
</dbReference>
<dbReference type="SFLD" id="SFLDG00358">
    <property type="entry name" value="Main_(cytGST)"/>
    <property type="match status" value="1"/>
</dbReference>
<accession>A0AB34KL41</accession>
<organism evidence="4 5">
    <name type="scientific">Cladosporium halotolerans</name>
    <dbReference type="NCBI Taxonomy" id="1052096"/>
    <lineage>
        <taxon>Eukaryota</taxon>
        <taxon>Fungi</taxon>
        <taxon>Dikarya</taxon>
        <taxon>Ascomycota</taxon>
        <taxon>Pezizomycotina</taxon>
        <taxon>Dothideomycetes</taxon>
        <taxon>Dothideomycetidae</taxon>
        <taxon>Cladosporiales</taxon>
        <taxon>Cladosporiaceae</taxon>
        <taxon>Cladosporium</taxon>
    </lineage>
</organism>
<name>A0AB34KL41_9PEZI</name>
<comment type="similarity">
    <text evidence="1">Belongs to the GST superfamily.</text>
</comment>
<gene>
    <name evidence="4" type="ORF">WHR41_06663</name>
</gene>
<proteinExistence type="inferred from homology"/>
<dbReference type="InterPro" id="IPR036282">
    <property type="entry name" value="Glutathione-S-Trfase_C_sf"/>
</dbReference>
<dbReference type="InterPro" id="IPR036249">
    <property type="entry name" value="Thioredoxin-like_sf"/>
</dbReference>
<dbReference type="InterPro" id="IPR040079">
    <property type="entry name" value="Glutathione_S-Trfase"/>
</dbReference>
<feature type="domain" description="GST N-terminal" evidence="2">
    <location>
        <begin position="7"/>
        <end position="92"/>
    </location>
</feature>
<evidence type="ECO:0000259" key="3">
    <source>
        <dbReference type="PROSITE" id="PS50405"/>
    </source>
</evidence>
<dbReference type="InterPro" id="IPR004045">
    <property type="entry name" value="Glutathione_S-Trfase_N"/>
</dbReference>
<evidence type="ECO:0000259" key="2">
    <source>
        <dbReference type="PROSITE" id="PS50404"/>
    </source>
</evidence>
<dbReference type="Gene3D" id="1.20.1050.130">
    <property type="match status" value="1"/>
</dbReference>
<evidence type="ECO:0000313" key="4">
    <source>
        <dbReference type="EMBL" id="KAL1584821.1"/>
    </source>
</evidence>
<comment type="caution">
    <text evidence="4">The sequence shown here is derived from an EMBL/GenBank/DDBJ whole genome shotgun (WGS) entry which is preliminary data.</text>
</comment>
<feature type="domain" description="GST C-terminal" evidence="3">
    <location>
        <begin position="101"/>
        <end position="226"/>
    </location>
</feature>
<reference evidence="4 5" key="1">
    <citation type="journal article" date="2020" name="Microbiol. Resour. Announc.">
        <title>Draft Genome Sequence of a Cladosporium Species Isolated from the Mesophotic Ascidian Didemnum maculosum.</title>
        <authorList>
            <person name="Gioti A."/>
            <person name="Siaperas R."/>
            <person name="Nikolaivits E."/>
            <person name="Le Goff G."/>
            <person name="Ouazzani J."/>
            <person name="Kotoulas G."/>
            <person name="Topakas E."/>
        </authorList>
    </citation>
    <scope>NUCLEOTIDE SEQUENCE [LARGE SCALE GENOMIC DNA]</scope>
    <source>
        <strain evidence="4 5">TM138-S3</strain>
    </source>
</reference>
<evidence type="ECO:0000313" key="5">
    <source>
        <dbReference type="Proteomes" id="UP000803884"/>
    </source>
</evidence>
<dbReference type="PANTHER" id="PTHR44051:SF14">
    <property type="entry name" value="GLUTATHIONE S-TRANSFERASE II"/>
    <property type="match status" value="1"/>
</dbReference>